<reference evidence="1 2" key="1">
    <citation type="submission" date="2018-06" db="EMBL/GenBank/DDBJ databases">
        <title>Genomic Encyclopedia of Archaeal and Bacterial Type Strains, Phase II (KMG-II): from individual species to whole genera.</title>
        <authorList>
            <person name="Goeker M."/>
        </authorList>
    </citation>
    <scope>NUCLEOTIDE SEQUENCE [LARGE SCALE GENOMIC DNA]</scope>
    <source>
        <strain evidence="1 2">DSM 27372</strain>
    </source>
</reference>
<dbReference type="InterPro" id="IPR036520">
    <property type="entry name" value="UPF0759_sf"/>
</dbReference>
<evidence type="ECO:0000313" key="2">
    <source>
        <dbReference type="Proteomes" id="UP000248198"/>
    </source>
</evidence>
<dbReference type="RefSeq" id="WP_110834738.1">
    <property type="nucleotide sequence ID" value="NZ_QKLU01000012.1"/>
</dbReference>
<organism evidence="1 2">
    <name type="scientific">Pedobacter nutrimenti</name>
    <dbReference type="NCBI Taxonomy" id="1241337"/>
    <lineage>
        <taxon>Bacteria</taxon>
        <taxon>Pseudomonadati</taxon>
        <taxon>Bacteroidota</taxon>
        <taxon>Sphingobacteriia</taxon>
        <taxon>Sphingobacteriales</taxon>
        <taxon>Sphingobacteriaceae</taxon>
        <taxon>Pedobacter</taxon>
    </lineage>
</organism>
<dbReference type="OrthoDB" id="9780310at2"/>
<evidence type="ECO:0000313" key="1">
    <source>
        <dbReference type="EMBL" id="PYF68482.1"/>
    </source>
</evidence>
<comment type="caution">
    <text evidence="1">The sequence shown here is derived from an EMBL/GenBank/DDBJ whole genome shotgun (WGS) entry which is preliminary data.</text>
</comment>
<protein>
    <submittedName>
        <fullName evidence="1">Uncharacterized protein YecE (DUF72 family)</fullName>
    </submittedName>
</protein>
<dbReference type="AlphaFoldDB" id="A0A318U7H5"/>
<dbReference type="EMBL" id="QKLU01000012">
    <property type="protein sequence ID" value="PYF68482.1"/>
    <property type="molecule type" value="Genomic_DNA"/>
</dbReference>
<dbReference type="Gene3D" id="3.20.20.410">
    <property type="entry name" value="Protein of unknown function UPF0759"/>
    <property type="match status" value="1"/>
</dbReference>
<dbReference type="Proteomes" id="UP000248198">
    <property type="component" value="Unassembled WGS sequence"/>
</dbReference>
<sequence>MEFGKVQEDEILSVNFSLPNDGSITSKILEKSEENKKVKFYVGCGTWGQKSWTKHLYNKGTKTSDFLKMYLTQFNSIELNAMFYSLPDRDRVIGWKKLAIENSKSNFLFCPRLPQLISHVLKLEDVNEIFQNFVDVVSNFGDNLGASFLQLGIFGPERLHILQDFVETVPSGFKLFVEVRSPEWFSNEKVKEEYFSVLSRNNIGAVITDTSGRRDLIHMNLTIPECFIRFVGNGGKYVESDFRRIDDWVIRIQEWVNRGIEKVYFFVHEHGERNTPILANYVIQQFNALLEANLPELTFIEK</sequence>
<gene>
    <name evidence="1" type="ORF">B0O44_11269</name>
</gene>
<keyword evidence="2" id="KW-1185">Reference proteome</keyword>
<name>A0A318U7H5_9SPHI</name>
<dbReference type="InterPro" id="IPR002763">
    <property type="entry name" value="DUF72"/>
</dbReference>
<dbReference type="PANTHER" id="PTHR30348:SF9">
    <property type="entry name" value="UPF0759 PROTEIN YECE"/>
    <property type="match status" value="1"/>
</dbReference>
<accession>A0A318U7H5</accession>
<proteinExistence type="predicted"/>
<dbReference type="PANTHER" id="PTHR30348">
    <property type="entry name" value="UNCHARACTERIZED PROTEIN YECE"/>
    <property type="match status" value="1"/>
</dbReference>
<dbReference type="SUPFAM" id="SSF117396">
    <property type="entry name" value="TM1631-like"/>
    <property type="match status" value="1"/>
</dbReference>
<dbReference type="Pfam" id="PF01904">
    <property type="entry name" value="DUF72"/>
    <property type="match status" value="1"/>
</dbReference>